<keyword evidence="3" id="KW-0808">Transferase</keyword>
<dbReference type="PANTHER" id="PTHR43630:SF1">
    <property type="entry name" value="POLY-BETA-1,6-N-ACETYL-D-GLUCOSAMINE SYNTHASE"/>
    <property type="match status" value="1"/>
</dbReference>
<dbReference type="EMBL" id="CP071709">
    <property type="protein sequence ID" value="QVY61558.1"/>
    <property type="molecule type" value="Genomic_DNA"/>
</dbReference>
<protein>
    <submittedName>
        <fullName evidence="6">Glycosyltransferase</fullName>
    </submittedName>
</protein>
<dbReference type="SUPFAM" id="SSF53448">
    <property type="entry name" value="Nucleotide-diphospho-sugar transferases"/>
    <property type="match status" value="1"/>
</dbReference>
<evidence type="ECO:0000313" key="7">
    <source>
        <dbReference type="Proteomes" id="UP000679247"/>
    </source>
</evidence>
<accession>A0ABX8FAY2</accession>
<feature type="transmembrane region" description="Helical" evidence="4">
    <location>
        <begin position="424"/>
        <end position="445"/>
    </location>
</feature>
<feature type="transmembrane region" description="Helical" evidence="4">
    <location>
        <begin position="382"/>
        <end position="404"/>
    </location>
</feature>
<dbReference type="Gene3D" id="3.90.550.10">
    <property type="entry name" value="Spore Coat Polysaccharide Biosynthesis Protein SpsA, Chain A"/>
    <property type="match status" value="1"/>
</dbReference>
<keyword evidence="4" id="KW-0472">Membrane</keyword>
<keyword evidence="2" id="KW-0328">Glycosyltransferase</keyword>
<evidence type="ECO:0000256" key="2">
    <source>
        <dbReference type="ARBA" id="ARBA00022676"/>
    </source>
</evidence>
<keyword evidence="4" id="KW-1133">Transmembrane helix</keyword>
<feature type="transmembrane region" description="Helical" evidence="4">
    <location>
        <begin position="6"/>
        <end position="37"/>
    </location>
</feature>
<dbReference type="InterPro" id="IPR029044">
    <property type="entry name" value="Nucleotide-diphossugar_trans"/>
</dbReference>
<dbReference type="PANTHER" id="PTHR43630">
    <property type="entry name" value="POLY-BETA-1,6-N-ACETYL-D-GLUCOSAMINE SYNTHASE"/>
    <property type="match status" value="1"/>
</dbReference>
<evidence type="ECO:0000256" key="4">
    <source>
        <dbReference type="SAM" id="Phobius"/>
    </source>
</evidence>
<reference evidence="6 7" key="1">
    <citation type="submission" date="2021-03" db="EMBL/GenBank/DDBJ databases">
        <title>The first data on the complete genome of the tetrodotoxin-producing bacterium.</title>
        <authorList>
            <person name="Melnikova D.I."/>
            <person name="Nijland R."/>
            <person name="Magarlamov T.Y."/>
        </authorList>
    </citation>
    <scope>NUCLEOTIDE SEQUENCE [LARGE SCALE GENOMIC DNA]</scope>
    <source>
        <strain evidence="6 7">1839</strain>
    </source>
</reference>
<evidence type="ECO:0000313" key="6">
    <source>
        <dbReference type="EMBL" id="QVY61558.1"/>
    </source>
</evidence>
<gene>
    <name evidence="6" type="ORF">J1899_21935</name>
</gene>
<dbReference type="CDD" id="cd06423">
    <property type="entry name" value="CESA_like"/>
    <property type="match status" value="1"/>
</dbReference>
<evidence type="ECO:0000256" key="1">
    <source>
        <dbReference type="ARBA" id="ARBA00006739"/>
    </source>
</evidence>
<name>A0ABX8FAY2_9BACI</name>
<sequence length="467" mass="53769">MDNVDLFLTVAGVFFALYLFGYAAYLTIGGSISIWSLRKYRLRERMENELDLDFFFPISILVPAYNEEKTILTTVNNLLEMDYKLFEIVVVDDGSKDETAQLVIDHFDLKKDNRPIRLQVPSKEILEIYSGKINGKPIVLVRKNNGGNKADAINAGINVSSFPYFVSMDADEILQADALKYSTRLFLEDDKVIAVGGQIRIANGVEFEKAMPVNTRMKRNPIVSIQILEYIRAFIPSRIFHDTFNGNLNISGGFGLFKKDAVIAVGGYDPNSVGEDMDLVLRLHLHFQTNKFPYAIKYTPEAVCWTQAPFTLKDLGKQRARWHRGLIQCMWNYRVMFLNPKYKSISLLSYTYYFLYELMAPFVELLGIIVIGVAFMTDKLNVSFAIMITLLYLCFSVLQTLLLYMSKSLQREDRIYKGDLAWTIFMSFAEVLYFRPVLFFIRMYATLSYKSKLHSWSSIGREKLEEN</sequence>
<keyword evidence="7" id="KW-1185">Reference proteome</keyword>
<feature type="domain" description="Glycosyltransferase 2-like" evidence="5">
    <location>
        <begin position="59"/>
        <end position="262"/>
    </location>
</feature>
<dbReference type="Pfam" id="PF00535">
    <property type="entry name" value="Glycos_transf_2"/>
    <property type="match status" value="1"/>
</dbReference>
<feature type="transmembrane region" description="Helical" evidence="4">
    <location>
        <begin position="353"/>
        <end position="376"/>
    </location>
</feature>
<dbReference type="RefSeq" id="WP_214476757.1">
    <property type="nucleotide sequence ID" value="NZ_CP071709.1"/>
</dbReference>
<keyword evidence="4" id="KW-0812">Transmembrane</keyword>
<evidence type="ECO:0000259" key="5">
    <source>
        <dbReference type="Pfam" id="PF00535"/>
    </source>
</evidence>
<dbReference type="InterPro" id="IPR001173">
    <property type="entry name" value="Glyco_trans_2-like"/>
</dbReference>
<proteinExistence type="inferred from homology"/>
<evidence type="ECO:0000256" key="3">
    <source>
        <dbReference type="ARBA" id="ARBA00022679"/>
    </source>
</evidence>
<comment type="similarity">
    <text evidence="1">Belongs to the glycosyltransferase 2 family.</text>
</comment>
<organism evidence="6 7">
    <name type="scientific">Cytobacillus gottheilii</name>
    <dbReference type="NCBI Taxonomy" id="859144"/>
    <lineage>
        <taxon>Bacteria</taxon>
        <taxon>Bacillati</taxon>
        <taxon>Bacillota</taxon>
        <taxon>Bacilli</taxon>
        <taxon>Bacillales</taxon>
        <taxon>Bacillaceae</taxon>
        <taxon>Cytobacillus</taxon>
    </lineage>
</organism>
<dbReference type="Proteomes" id="UP000679247">
    <property type="component" value="Chromosome"/>
</dbReference>